<keyword evidence="5" id="KW-1185">Reference proteome</keyword>
<dbReference type="InterPro" id="IPR055355">
    <property type="entry name" value="ZP-C"/>
</dbReference>
<dbReference type="InterPro" id="IPR042235">
    <property type="entry name" value="ZP-C_dom"/>
</dbReference>
<dbReference type="Gene3D" id="2.60.40.4100">
    <property type="entry name" value="Zona pellucida, ZP-C domain"/>
    <property type="match status" value="1"/>
</dbReference>
<protein>
    <recommendedName>
        <fullName evidence="3">ZP domain-containing protein</fullName>
    </recommendedName>
</protein>
<dbReference type="AlphaFoldDB" id="A0AA38MLZ0"/>
<name>A0AA38MLZ0_9CUCU</name>
<evidence type="ECO:0000256" key="2">
    <source>
        <dbReference type="SAM" id="SignalP"/>
    </source>
</evidence>
<reference evidence="4" key="1">
    <citation type="journal article" date="2023" name="G3 (Bethesda)">
        <title>Whole genome assemblies of Zophobas morio and Tenebrio molitor.</title>
        <authorList>
            <person name="Kaur S."/>
            <person name="Stinson S.A."/>
            <person name="diCenzo G.C."/>
        </authorList>
    </citation>
    <scope>NUCLEOTIDE SEQUENCE</scope>
    <source>
        <strain evidence="4">QUZm001</strain>
    </source>
</reference>
<evidence type="ECO:0000313" key="5">
    <source>
        <dbReference type="Proteomes" id="UP001168821"/>
    </source>
</evidence>
<dbReference type="EMBL" id="JALNTZ010000002">
    <property type="protein sequence ID" value="KAJ3661119.1"/>
    <property type="molecule type" value="Genomic_DNA"/>
</dbReference>
<evidence type="ECO:0000259" key="3">
    <source>
        <dbReference type="PROSITE" id="PS51034"/>
    </source>
</evidence>
<organism evidence="4 5">
    <name type="scientific">Zophobas morio</name>
    <dbReference type="NCBI Taxonomy" id="2755281"/>
    <lineage>
        <taxon>Eukaryota</taxon>
        <taxon>Metazoa</taxon>
        <taxon>Ecdysozoa</taxon>
        <taxon>Arthropoda</taxon>
        <taxon>Hexapoda</taxon>
        <taxon>Insecta</taxon>
        <taxon>Pterygota</taxon>
        <taxon>Neoptera</taxon>
        <taxon>Endopterygota</taxon>
        <taxon>Coleoptera</taxon>
        <taxon>Polyphaga</taxon>
        <taxon>Cucujiformia</taxon>
        <taxon>Tenebrionidae</taxon>
        <taxon>Zophobas</taxon>
    </lineage>
</organism>
<dbReference type="Proteomes" id="UP001168821">
    <property type="component" value="Unassembled WGS sequence"/>
</dbReference>
<dbReference type="InterPro" id="IPR001507">
    <property type="entry name" value="ZP_dom"/>
</dbReference>
<gene>
    <name evidence="4" type="ORF">Zmor_005534</name>
</gene>
<sequence length="194" mass="22759">MGPASPRRSSALLFKFIQLILLKSVTYLNFKVTTSCDNCEKEMVSIKPHSDVKYFDLPTADEPVKTWMDVQKGIYPNTSYIDSTLEVGEPITIFIYMRDPSNLFDIKVTDCWAYDDQEIEKSQYKLHLTEEHSAKKRKLIDKWYKKENPKGSTLKCFMYTDLTSFKFPDKDQVYLKCDIQLCFKRCDKLIQKIT</sequence>
<feature type="signal peptide" evidence="2">
    <location>
        <begin position="1"/>
        <end position="27"/>
    </location>
</feature>
<feature type="chain" id="PRO_5041461007" description="ZP domain-containing protein" evidence="2">
    <location>
        <begin position="28"/>
        <end position="194"/>
    </location>
</feature>
<dbReference type="PANTHER" id="PTHR46560">
    <property type="entry name" value="CYPHER, ISOFORM B"/>
    <property type="match status" value="1"/>
</dbReference>
<keyword evidence="2" id="KW-0732">Signal</keyword>
<accession>A0AA38MLZ0</accession>
<feature type="domain" description="ZP" evidence="3">
    <location>
        <begin position="1"/>
        <end position="194"/>
    </location>
</feature>
<dbReference type="PROSITE" id="PS51034">
    <property type="entry name" value="ZP_2"/>
    <property type="match status" value="1"/>
</dbReference>
<evidence type="ECO:0000256" key="1">
    <source>
        <dbReference type="ARBA" id="ARBA00023157"/>
    </source>
</evidence>
<comment type="caution">
    <text evidence="4">The sequence shown here is derived from an EMBL/GenBank/DDBJ whole genome shotgun (WGS) entry which is preliminary data.</text>
</comment>
<proteinExistence type="predicted"/>
<keyword evidence="1" id="KW-1015">Disulfide bond</keyword>
<dbReference type="Pfam" id="PF00100">
    <property type="entry name" value="Zona_pellucida"/>
    <property type="match status" value="1"/>
</dbReference>
<evidence type="ECO:0000313" key="4">
    <source>
        <dbReference type="EMBL" id="KAJ3661119.1"/>
    </source>
</evidence>
<dbReference type="PANTHER" id="PTHR46560:SF6">
    <property type="entry name" value="ZYE"/>
    <property type="match status" value="1"/>
</dbReference>